<dbReference type="EMBL" id="OZ034822">
    <property type="protein sequence ID" value="CAL1413310.1"/>
    <property type="molecule type" value="Genomic_DNA"/>
</dbReference>
<protein>
    <submittedName>
        <fullName evidence="2">Uncharacterized protein</fullName>
    </submittedName>
</protein>
<evidence type="ECO:0000313" key="3">
    <source>
        <dbReference type="Proteomes" id="UP001497516"/>
    </source>
</evidence>
<sequence length="87" mass="9238">MSSLSVGLGAPEQHSRPGDASIGPDPRVESASSRASCAGAMQGELYLLERPKAVLPRGGVEPCDAWSSKWSPDESGPRLEWTKCKPM</sequence>
<feature type="region of interest" description="Disordered" evidence="1">
    <location>
        <begin position="1"/>
        <end position="36"/>
    </location>
</feature>
<gene>
    <name evidence="2" type="ORF">LTRI10_LOCUS52552</name>
</gene>
<proteinExistence type="predicted"/>
<keyword evidence="3" id="KW-1185">Reference proteome</keyword>
<dbReference type="Proteomes" id="UP001497516">
    <property type="component" value="Chromosome 9"/>
</dbReference>
<evidence type="ECO:0000256" key="1">
    <source>
        <dbReference type="SAM" id="MobiDB-lite"/>
    </source>
</evidence>
<feature type="compositionally biased region" description="Basic and acidic residues" evidence="1">
    <location>
        <begin position="71"/>
        <end position="87"/>
    </location>
</feature>
<reference evidence="2 3" key="1">
    <citation type="submission" date="2024-04" db="EMBL/GenBank/DDBJ databases">
        <authorList>
            <person name="Fracassetti M."/>
        </authorList>
    </citation>
    <scope>NUCLEOTIDE SEQUENCE [LARGE SCALE GENOMIC DNA]</scope>
</reference>
<accession>A0AAV2GRC9</accession>
<feature type="region of interest" description="Disordered" evidence="1">
    <location>
        <begin position="58"/>
        <end position="87"/>
    </location>
</feature>
<evidence type="ECO:0000313" key="2">
    <source>
        <dbReference type="EMBL" id="CAL1413310.1"/>
    </source>
</evidence>
<dbReference type="AlphaFoldDB" id="A0AAV2GRC9"/>
<name>A0AAV2GRC9_9ROSI</name>
<organism evidence="2 3">
    <name type="scientific">Linum trigynum</name>
    <dbReference type="NCBI Taxonomy" id="586398"/>
    <lineage>
        <taxon>Eukaryota</taxon>
        <taxon>Viridiplantae</taxon>
        <taxon>Streptophyta</taxon>
        <taxon>Embryophyta</taxon>
        <taxon>Tracheophyta</taxon>
        <taxon>Spermatophyta</taxon>
        <taxon>Magnoliopsida</taxon>
        <taxon>eudicotyledons</taxon>
        <taxon>Gunneridae</taxon>
        <taxon>Pentapetalae</taxon>
        <taxon>rosids</taxon>
        <taxon>fabids</taxon>
        <taxon>Malpighiales</taxon>
        <taxon>Linaceae</taxon>
        <taxon>Linum</taxon>
    </lineage>
</organism>